<evidence type="ECO:0000313" key="2">
    <source>
        <dbReference type="EMBL" id="POI25203.1"/>
    </source>
</evidence>
<keyword evidence="1" id="KW-0472">Membrane</keyword>
<gene>
    <name evidence="2" type="ORF">CIB84_011047</name>
</gene>
<dbReference type="Proteomes" id="UP000237246">
    <property type="component" value="Unassembled WGS sequence"/>
</dbReference>
<organism evidence="2 3">
    <name type="scientific">Bambusicola thoracicus</name>
    <name type="common">Chinese bamboo-partridge</name>
    <name type="synonym">Perdix thoracica</name>
    <dbReference type="NCBI Taxonomy" id="9083"/>
    <lineage>
        <taxon>Eukaryota</taxon>
        <taxon>Metazoa</taxon>
        <taxon>Chordata</taxon>
        <taxon>Craniata</taxon>
        <taxon>Vertebrata</taxon>
        <taxon>Euteleostomi</taxon>
        <taxon>Archelosauria</taxon>
        <taxon>Archosauria</taxon>
        <taxon>Dinosauria</taxon>
        <taxon>Saurischia</taxon>
        <taxon>Theropoda</taxon>
        <taxon>Coelurosauria</taxon>
        <taxon>Aves</taxon>
        <taxon>Neognathae</taxon>
        <taxon>Galloanserae</taxon>
        <taxon>Galliformes</taxon>
        <taxon>Phasianidae</taxon>
        <taxon>Perdicinae</taxon>
        <taxon>Bambusicola</taxon>
    </lineage>
</organism>
<protein>
    <recommendedName>
        <fullName evidence="4">Uroplakin 3B</fullName>
    </recommendedName>
</protein>
<feature type="transmembrane region" description="Helical" evidence="1">
    <location>
        <begin position="255"/>
        <end position="278"/>
    </location>
</feature>
<proteinExistence type="predicted"/>
<dbReference type="EMBL" id="PPHD01035810">
    <property type="protein sequence ID" value="POI25203.1"/>
    <property type="molecule type" value="Genomic_DNA"/>
</dbReference>
<dbReference type="InterPro" id="IPR024831">
    <property type="entry name" value="Uroplakin-3"/>
</dbReference>
<keyword evidence="1" id="KW-0812">Transmembrane</keyword>
<evidence type="ECO:0008006" key="4">
    <source>
        <dbReference type="Google" id="ProtNLM"/>
    </source>
</evidence>
<dbReference type="AlphaFoldDB" id="A0A2P4SM76"/>
<evidence type="ECO:0000256" key="1">
    <source>
        <dbReference type="SAM" id="Phobius"/>
    </source>
</evidence>
<dbReference type="PANTHER" id="PTHR15446">
    <property type="entry name" value="UROPLAKIN III"/>
    <property type="match status" value="1"/>
</dbReference>
<sequence>MEWVGAERTLPWSCWGCCWRWLGWTRLLAWVNPGGAERGFLWVAMLGRGMRGCIWLGGLPLMAVPPALLPYVPRVAPGAMPGKVTATTFVLERPRCIFDPFANASDAVWLAVAFADGERALQWGDIGDVHPRLLTSCLCRAASAAFKNPTSSAEVPPYEGLPTARAYMTLEMAAAAYGCSAPGAAVLRVGGDMACHGRAPCNGPLPSPGPYRVKFLLMSCSGPKVETKWSDPILLRRARSLSTIDPTPARRSSTAVIIAAILASLGAALAMATLGAVGTQLCVPLCRRGLGAHLPYRTHHVPPALPHTLPPACICGCTPRPPGPHPTK</sequence>
<evidence type="ECO:0000313" key="3">
    <source>
        <dbReference type="Proteomes" id="UP000237246"/>
    </source>
</evidence>
<name>A0A2P4SM76_BAMTH</name>
<dbReference type="GO" id="GO:0016020">
    <property type="term" value="C:membrane"/>
    <property type="evidence" value="ECO:0007669"/>
    <property type="project" value="TreeGrafter"/>
</dbReference>
<comment type="caution">
    <text evidence="2">The sequence shown here is derived from an EMBL/GenBank/DDBJ whole genome shotgun (WGS) entry which is preliminary data.</text>
</comment>
<dbReference type="OrthoDB" id="9939598at2759"/>
<keyword evidence="3" id="KW-1185">Reference proteome</keyword>
<dbReference type="PANTHER" id="PTHR15446:SF15">
    <property type="entry name" value="UROPLAKIN-3B"/>
    <property type="match status" value="1"/>
</dbReference>
<accession>A0A2P4SM76</accession>
<reference evidence="2 3" key="1">
    <citation type="submission" date="2018-01" db="EMBL/GenBank/DDBJ databases">
        <title>Comparison of the Chinese Bamboo Partridge and Red Junglefowl genome sequences highlights the importance of demography in genome evolution.</title>
        <authorList>
            <person name="Tiley G.P."/>
            <person name="Kimball R.T."/>
            <person name="Braun E.L."/>
            <person name="Burleigh J.G."/>
        </authorList>
    </citation>
    <scope>NUCLEOTIDE SEQUENCE [LARGE SCALE GENOMIC DNA]</scope>
    <source>
        <strain evidence="2">RTK389</strain>
        <tissue evidence="2">Blood</tissue>
    </source>
</reference>
<keyword evidence="1" id="KW-1133">Transmembrane helix</keyword>